<organism evidence="2 3">
    <name type="scientific">Ficus carica</name>
    <name type="common">Common fig</name>
    <dbReference type="NCBI Taxonomy" id="3494"/>
    <lineage>
        <taxon>Eukaryota</taxon>
        <taxon>Viridiplantae</taxon>
        <taxon>Streptophyta</taxon>
        <taxon>Embryophyta</taxon>
        <taxon>Tracheophyta</taxon>
        <taxon>Spermatophyta</taxon>
        <taxon>Magnoliopsida</taxon>
        <taxon>eudicotyledons</taxon>
        <taxon>Gunneridae</taxon>
        <taxon>Pentapetalae</taxon>
        <taxon>rosids</taxon>
        <taxon>fabids</taxon>
        <taxon>Rosales</taxon>
        <taxon>Moraceae</taxon>
        <taxon>Ficeae</taxon>
        <taxon>Ficus</taxon>
    </lineage>
</organism>
<evidence type="ECO:0000313" key="3">
    <source>
        <dbReference type="Proteomes" id="UP001187192"/>
    </source>
</evidence>
<evidence type="ECO:0008006" key="4">
    <source>
        <dbReference type="Google" id="ProtNLM"/>
    </source>
</evidence>
<dbReference type="Proteomes" id="UP001187192">
    <property type="component" value="Unassembled WGS sequence"/>
</dbReference>
<proteinExistence type="inferred from homology"/>
<dbReference type="EMBL" id="BTGU01020645">
    <property type="protein sequence ID" value="GMN75262.1"/>
    <property type="molecule type" value="Genomic_DNA"/>
</dbReference>
<name>A0AA88JJV5_FICCA</name>
<dbReference type="PANTHER" id="PTHR33732:SF9">
    <property type="entry name" value="REF_SRPP-LIKE PROTEIN OS05G0151300_LOC_OS05G05940"/>
    <property type="match status" value="1"/>
</dbReference>
<feature type="non-terminal residue" evidence="2">
    <location>
        <position position="1"/>
    </location>
</feature>
<evidence type="ECO:0000256" key="1">
    <source>
        <dbReference type="ARBA" id="ARBA00009737"/>
    </source>
</evidence>
<comment type="similarity">
    <text evidence="1">Belongs to the REF/SRPP family.</text>
</comment>
<dbReference type="Pfam" id="PF05755">
    <property type="entry name" value="REF"/>
    <property type="match status" value="1"/>
</dbReference>
<gene>
    <name evidence="2" type="ORF">TIFTF001_056396</name>
</gene>
<reference evidence="2" key="1">
    <citation type="submission" date="2023-07" db="EMBL/GenBank/DDBJ databases">
        <title>draft genome sequence of fig (Ficus carica).</title>
        <authorList>
            <person name="Takahashi T."/>
            <person name="Nishimura K."/>
        </authorList>
    </citation>
    <scope>NUCLEOTIDE SEQUENCE</scope>
</reference>
<dbReference type="InterPro" id="IPR008802">
    <property type="entry name" value="REF"/>
</dbReference>
<dbReference type="PANTHER" id="PTHR33732">
    <property type="entry name" value="REF/SRPP-LIKE PROTEIN OS05G0151300/LOC_OS05G05940"/>
    <property type="match status" value="1"/>
</dbReference>
<sequence length="76" mass="8597">DKEEEQRLKYLEFVQVAAVHTLVYLSNLYGLAKEKSGPLKPGVETVEGTVKSVVGPVYEKIHVIPNELLKYVDRKI</sequence>
<dbReference type="AlphaFoldDB" id="A0AA88JJV5"/>
<evidence type="ECO:0000313" key="2">
    <source>
        <dbReference type="EMBL" id="GMN75262.1"/>
    </source>
</evidence>
<comment type="caution">
    <text evidence="2">The sequence shown here is derived from an EMBL/GenBank/DDBJ whole genome shotgun (WGS) entry which is preliminary data.</text>
</comment>
<keyword evidence="3" id="KW-1185">Reference proteome</keyword>
<accession>A0AA88JJV5</accession>
<protein>
    <recommendedName>
        <fullName evidence="4">Rubber elongation factor protein</fullName>
    </recommendedName>
</protein>